<dbReference type="InterPro" id="IPR006264">
    <property type="entry name" value="EPSP_synthase"/>
</dbReference>
<feature type="binding site" evidence="7">
    <location>
        <position position="388"/>
    </location>
    <ligand>
        <name>phosphoenolpyruvate</name>
        <dbReference type="ChEBI" id="CHEBI:58702"/>
    </ligand>
</feature>
<proteinExistence type="inferred from homology"/>
<evidence type="ECO:0000256" key="5">
    <source>
        <dbReference type="ARBA" id="ARBA00023141"/>
    </source>
</evidence>
<evidence type="ECO:0000256" key="6">
    <source>
        <dbReference type="ARBA" id="ARBA00044633"/>
    </source>
</evidence>
<evidence type="ECO:0000256" key="7">
    <source>
        <dbReference type="HAMAP-Rule" id="MF_00210"/>
    </source>
</evidence>
<evidence type="ECO:0000256" key="3">
    <source>
        <dbReference type="ARBA" id="ARBA00022605"/>
    </source>
</evidence>
<dbReference type="PANTHER" id="PTHR21090:SF5">
    <property type="entry name" value="PENTAFUNCTIONAL AROM POLYPEPTIDE"/>
    <property type="match status" value="1"/>
</dbReference>
<comment type="caution">
    <text evidence="9">The sequence shown here is derived from an EMBL/GenBank/DDBJ whole genome shotgun (WGS) entry which is preliminary data.</text>
</comment>
<feature type="binding site" evidence="7">
    <location>
        <position position="22"/>
    </location>
    <ligand>
        <name>3-phosphoshikimate</name>
        <dbReference type="ChEBI" id="CHEBI:145989"/>
    </ligand>
</feature>
<feature type="active site" description="Proton acceptor" evidence="7">
    <location>
        <position position="315"/>
    </location>
</feature>
<feature type="binding site" evidence="7">
    <location>
        <position position="94"/>
    </location>
    <ligand>
        <name>phosphoenolpyruvate</name>
        <dbReference type="ChEBI" id="CHEBI:58702"/>
    </ligand>
</feature>
<keyword evidence="4 7" id="KW-0808">Transferase</keyword>
<evidence type="ECO:0000256" key="4">
    <source>
        <dbReference type="ARBA" id="ARBA00022679"/>
    </source>
</evidence>
<dbReference type="PANTHER" id="PTHR21090">
    <property type="entry name" value="AROM/DEHYDROQUINATE SYNTHASE"/>
    <property type="match status" value="1"/>
</dbReference>
<dbReference type="InterPro" id="IPR001986">
    <property type="entry name" value="Enolpyruvate_Tfrase_dom"/>
</dbReference>
<keyword evidence="5 7" id="KW-0057">Aromatic amino acid biosynthesis</keyword>
<dbReference type="InterPro" id="IPR036968">
    <property type="entry name" value="Enolpyruvate_Tfrase_sf"/>
</dbReference>
<dbReference type="GO" id="GO:0003866">
    <property type="term" value="F:3-phosphoshikimate 1-carboxyvinyltransferase activity"/>
    <property type="evidence" value="ECO:0007669"/>
    <property type="project" value="UniProtKB-EC"/>
</dbReference>
<feature type="domain" description="Enolpyruvate transferase" evidence="8">
    <location>
        <begin position="7"/>
        <end position="421"/>
    </location>
</feature>
<feature type="binding site" evidence="7">
    <location>
        <position position="122"/>
    </location>
    <ligand>
        <name>phosphoenolpyruvate</name>
        <dbReference type="ChEBI" id="CHEBI:58702"/>
    </ligand>
</feature>
<comment type="subcellular location">
    <subcellularLocation>
        <location evidence="7">Cytoplasm</location>
    </subcellularLocation>
</comment>
<dbReference type="PROSITE" id="PS00885">
    <property type="entry name" value="EPSP_SYNTHASE_2"/>
    <property type="match status" value="1"/>
</dbReference>
<accession>A0ABT8QR26</accession>
<comment type="pathway">
    <text evidence="1 7">Metabolic intermediate biosynthesis; chorismate biosynthesis; chorismate from D-erythrose 4-phosphate and phosphoenolpyruvate: step 6/7.</text>
</comment>
<reference evidence="9" key="1">
    <citation type="submission" date="2022-05" db="EMBL/GenBank/DDBJ databases">
        <title>Expanded diversity of anoxic marine methylotrophy in a Black Sea sulfate reducing microorganism.</title>
        <authorList>
            <person name="Fischer P.Q."/>
            <person name="Stams A.J.M."/>
            <person name="Villanueva L."/>
            <person name="Sousa D.Z."/>
        </authorList>
    </citation>
    <scope>NUCLEOTIDE SEQUENCE</scope>
    <source>
        <strain evidence="9">P130</strain>
    </source>
</reference>
<comment type="similarity">
    <text evidence="2 7">Belongs to the EPSP synthase family.</text>
</comment>
<feature type="binding site" evidence="7">
    <location>
        <position position="346"/>
    </location>
    <ligand>
        <name>phosphoenolpyruvate</name>
        <dbReference type="ChEBI" id="CHEBI:58702"/>
    </ligand>
</feature>
<dbReference type="EMBL" id="JAMJEV010000006">
    <property type="protein sequence ID" value="MDO0823034.1"/>
    <property type="molecule type" value="Genomic_DNA"/>
</dbReference>
<sequence>MRGVFIKPVTNLKGEIRVPGDKSISHRAALFGGMAYGETHISNFLLGQDCLSTLRCLKQLGVPWERQEKEVWIRSEGMDAWQEPIDVLDAGNSGTTLRLMLGALAGSPFTVTMNGDESLRSRPMRRVTDPLKQMGARIMGRREGNLAPLTMMGGQLQGQSFRTPVASAQIKSAILLAGLRASGETSVEEPALSRDHTERMLRGFGVDVQSDQTIVRVHGGGRLTGQAVSVPGDISSAAFFLVLGSLVGKGEIILPDVGINPTRTGILDVLKAMGADIELFNVEEVCGEPRATIRVRPAKLKGIEIAGDMIPRLIDEIPILAVAACLAEGETVIRDAAELRVKETDRISTVVGGLNALGAKVEELPDGLRIQGQTSLYGGQANSLGDHRLAMAWAIAGMLSKEGVSVEDMAAADVSFPHFLTVIKKVAGEFNV</sequence>
<dbReference type="Pfam" id="PF00275">
    <property type="entry name" value="EPSP_synthase"/>
    <property type="match status" value="1"/>
</dbReference>
<evidence type="ECO:0000256" key="1">
    <source>
        <dbReference type="ARBA" id="ARBA00004811"/>
    </source>
</evidence>
<keyword evidence="7" id="KW-0963">Cytoplasm</keyword>
<comment type="subunit">
    <text evidence="7">Monomer.</text>
</comment>
<dbReference type="EC" id="2.5.1.19" evidence="7"/>
<dbReference type="Gene3D" id="3.65.10.10">
    <property type="entry name" value="Enolpyruvate transferase domain"/>
    <property type="match status" value="2"/>
</dbReference>
<dbReference type="PROSITE" id="PS00104">
    <property type="entry name" value="EPSP_SYNTHASE_1"/>
    <property type="match status" value="1"/>
</dbReference>
<feature type="binding site" evidence="7">
    <location>
        <position position="167"/>
    </location>
    <ligand>
        <name>3-phosphoshikimate</name>
        <dbReference type="ChEBI" id="CHEBI:145989"/>
    </ligand>
</feature>
<name>A0ABT8QR26_9FIRM</name>
<feature type="binding site" evidence="7">
    <location>
        <position position="169"/>
    </location>
    <ligand>
        <name>phosphoenolpyruvate</name>
        <dbReference type="ChEBI" id="CHEBI:58702"/>
    </ligand>
</feature>
<dbReference type="SUPFAM" id="SSF55205">
    <property type="entry name" value="EPT/RTPC-like"/>
    <property type="match status" value="1"/>
</dbReference>
<comment type="function">
    <text evidence="7">Catalyzes the transfer of the enolpyruvyl moiety of phosphoenolpyruvate (PEP) to the 5-hydroxyl of shikimate-3-phosphate (S3P) to produce enolpyruvyl shikimate-3-phosphate and inorganic phosphate.</text>
</comment>
<comment type="catalytic activity">
    <reaction evidence="6">
        <text>3-phosphoshikimate + phosphoenolpyruvate = 5-O-(1-carboxyvinyl)-3-phosphoshikimate + phosphate</text>
        <dbReference type="Rhea" id="RHEA:21256"/>
        <dbReference type="ChEBI" id="CHEBI:43474"/>
        <dbReference type="ChEBI" id="CHEBI:57701"/>
        <dbReference type="ChEBI" id="CHEBI:58702"/>
        <dbReference type="ChEBI" id="CHEBI:145989"/>
        <dbReference type="EC" id="2.5.1.19"/>
    </reaction>
    <physiologicalReaction direction="left-to-right" evidence="6">
        <dbReference type="Rhea" id="RHEA:21257"/>
    </physiologicalReaction>
</comment>
<dbReference type="CDD" id="cd01556">
    <property type="entry name" value="EPSP_synthase"/>
    <property type="match status" value="1"/>
</dbReference>
<comment type="caution">
    <text evidence="7">Lacks conserved residue(s) required for the propagation of feature annotation.</text>
</comment>
<dbReference type="InterPro" id="IPR013792">
    <property type="entry name" value="RNA3'P_cycl/enolpyr_Trfase_a/b"/>
</dbReference>
<dbReference type="PIRSF" id="PIRSF000505">
    <property type="entry name" value="EPSPS"/>
    <property type="match status" value="1"/>
</dbReference>
<feature type="binding site" evidence="7">
    <location>
        <position position="22"/>
    </location>
    <ligand>
        <name>phosphoenolpyruvate</name>
        <dbReference type="ChEBI" id="CHEBI:58702"/>
    </ligand>
</feature>
<gene>
    <name evidence="7 9" type="primary">aroA</name>
    <name evidence="9" type="ORF">M8H41_09220</name>
</gene>
<feature type="binding site" evidence="7">
    <location>
        <position position="27"/>
    </location>
    <ligand>
        <name>3-phosphoshikimate</name>
        <dbReference type="ChEBI" id="CHEBI:145989"/>
    </ligand>
</feature>
<keyword evidence="3 7" id="KW-0028">Amino-acid biosynthesis</keyword>
<evidence type="ECO:0000313" key="10">
    <source>
        <dbReference type="Proteomes" id="UP001176021"/>
    </source>
</evidence>
<feature type="binding site" evidence="7">
    <location>
        <position position="342"/>
    </location>
    <ligand>
        <name>3-phosphoshikimate</name>
        <dbReference type="ChEBI" id="CHEBI:145989"/>
    </ligand>
</feature>
<feature type="binding site" evidence="7">
    <location>
        <position position="169"/>
    </location>
    <ligand>
        <name>3-phosphoshikimate</name>
        <dbReference type="ChEBI" id="CHEBI:145989"/>
    </ligand>
</feature>
<protein>
    <recommendedName>
        <fullName evidence="7">3-phosphoshikimate 1-carboxyvinyltransferase</fullName>
        <ecNumber evidence="7">2.5.1.19</ecNumber>
    </recommendedName>
    <alternativeName>
        <fullName evidence="7">5-enolpyruvylshikimate-3-phosphate synthase</fullName>
        <shortName evidence="7">EPSP synthase</shortName>
        <shortName evidence="7">EPSPS</shortName>
    </alternativeName>
</protein>
<keyword evidence="10" id="KW-1185">Reference proteome</keyword>
<evidence type="ECO:0000313" key="9">
    <source>
        <dbReference type="EMBL" id="MDO0823034.1"/>
    </source>
</evidence>
<dbReference type="HAMAP" id="MF_00210">
    <property type="entry name" value="EPSP_synth"/>
    <property type="match status" value="1"/>
</dbReference>
<dbReference type="NCBIfam" id="TIGR01356">
    <property type="entry name" value="aroA"/>
    <property type="match status" value="1"/>
</dbReference>
<dbReference type="Proteomes" id="UP001176021">
    <property type="component" value="Unassembled WGS sequence"/>
</dbReference>
<evidence type="ECO:0000256" key="2">
    <source>
        <dbReference type="ARBA" id="ARBA00009948"/>
    </source>
</evidence>
<feature type="binding site" evidence="7">
    <location>
        <position position="23"/>
    </location>
    <ligand>
        <name>3-phosphoshikimate</name>
        <dbReference type="ChEBI" id="CHEBI:145989"/>
    </ligand>
</feature>
<dbReference type="InterPro" id="IPR023193">
    <property type="entry name" value="EPSP_synthase_CS"/>
</dbReference>
<evidence type="ECO:0000259" key="8">
    <source>
        <dbReference type="Pfam" id="PF00275"/>
    </source>
</evidence>
<feature type="binding site" evidence="7">
    <location>
        <position position="315"/>
    </location>
    <ligand>
        <name>3-phosphoshikimate</name>
        <dbReference type="ChEBI" id="CHEBI:145989"/>
    </ligand>
</feature>
<dbReference type="RefSeq" id="WP_302048571.1">
    <property type="nucleotide sequence ID" value="NZ_JAMJEV010000006.1"/>
</dbReference>
<organism evidence="9 10">
    <name type="scientific">Desulfosporosinus nitroreducens</name>
    <dbReference type="NCBI Taxonomy" id="2018668"/>
    <lineage>
        <taxon>Bacteria</taxon>
        <taxon>Bacillati</taxon>
        <taxon>Bacillota</taxon>
        <taxon>Clostridia</taxon>
        <taxon>Eubacteriales</taxon>
        <taxon>Desulfitobacteriaceae</taxon>
        <taxon>Desulfosporosinus</taxon>
    </lineage>
</organism>